<dbReference type="EMBL" id="JAEPRA010000015">
    <property type="protein sequence ID" value="KAG2175211.1"/>
    <property type="molecule type" value="Genomic_DNA"/>
</dbReference>
<keyword evidence="3" id="KW-1185">Reference proteome</keyword>
<sequence>MAARRYSMPCANRGWIASKIFALDTMPACQFWAFIRRKRIPGGAGGGDNKDESKEYDDHHGHRHQLPPPSRPGNNIIPFEYGAFAGIRTLLDFARPYAGRRMKYHRQCVK</sequence>
<organism evidence="2 3">
    <name type="scientific">Umbelopsis vinacea</name>
    <dbReference type="NCBI Taxonomy" id="44442"/>
    <lineage>
        <taxon>Eukaryota</taxon>
        <taxon>Fungi</taxon>
        <taxon>Fungi incertae sedis</taxon>
        <taxon>Mucoromycota</taxon>
        <taxon>Mucoromycotina</taxon>
        <taxon>Umbelopsidomycetes</taxon>
        <taxon>Umbelopsidales</taxon>
        <taxon>Umbelopsidaceae</taxon>
        <taxon>Umbelopsis</taxon>
    </lineage>
</organism>
<evidence type="ECO:0000256" key="1">
    <source>
        <dbReference type="SAM" id="MobiDB-lite"/>
    </source>
</evidence>
<dbReference type="AlphaFoldDB" id="A0A8H7PJS2"/>
<name>A0A8H7PJS2_9FUNG</name>
<protein>
    <submittedName>
        <fullName evidence="2">Uncharacterized protein</fullName>
    </submittedName>
</protein>
<gene>
    <name evidence="2" type="ORF">INT44_007699</name>
</gene>
<feature type="region of interest" description="Disordered" evidence="1">
    <location>
        <begin position="40"/>
        <end position="75"/>
    </location>
</feature>
<proteinExistence type="predicted"/>
<feature type="compositionally biased region" description="Basic and acidic residues" evidence="1">
    <location>
        <begin position="48"/>
        <end position="60"/>
    </location>
</feature>
<accession>A0A8H7PJS2</accession>
<evidence type="ECO:0000313" key="2">
    <source>
        <dbReference type="EMBL" id="KAG2175211.1"/>
    </source>
</evidence>
<evidence type="ECO:0000313" key="3">
    <source>
        <dbReference type="Proteomes" id="UP000612746"/>
    </source>
</evidence>
<reference evidence="2" key="1">
    <citation type="submission" date="2020-12" db="EMBL/GenBank/DDBJ databases">
        <title>Metabolic potential, ecology and presence of endohyphal bacteria is reflected in genomic diversity of Mucoromycotina.</title>
        <authorList>
            <person name="Muszewska A."/>
            <person name="Okrasinska A."/>
            <person name="Steczkiewicz K."/>
            <person name="Drgas O."/>
            <person name="Orlowska M."/>
            <person name="Perlinska-Lenart U."/>
            <person name="Aleksandrzak-Piekarczyk T."/>
            <person name="Szatraj K."/>
            <person name="Zielenkiewicz U."/>
            <person name="Pilsyk S."/>
            <person name="Malc E."/>
            <person name="Mieczkowski P."/>
            <person name="Kruszewska J.S."/>
            <person name="Biernat P."/>
            <person name="Pawlowska J."/>
        </authorList>
    </citation>
    <scope>NUCLEOTIDE SEQUENCE</scope>
    <source>
        <strain evidence="2">WA0000051536</strain>
    </source>
</reference>
<comment type="caution">
    <text evidence="2">The sequence shown here is derived from an EMBL/GenBank/DDBJ whole genome shotgun (WGS) entry which is preliminary data.</text>
</comment>
<dbReference type="Proteomes" id="UP000612746">
    <property type="component" value="Unassembled WGS sequence"/>
</dbReference>